<accession>A0A846WP65</accession>
<proteinExistence type="inferred from homology"/>
<dbReference type="InterPro" id="IPR004101">
    <property type="entry name" value="Mur_ligase_C"/>
</dbReference>
<dbReference type="AlphaFoldDB" id="A0A846WP65"/>
<feature type="domain" description="Mur ligase central" evidence="17">
    <location>
        <begin position="127"/>
        <end position="331"/>
    </location>
</feature>
<dbReference type="HAMAP" id="MF_00046">
    <property type="entry name" value="MurC"/>
    <property type="match status" value="1"/>
</dbReference>
<evidence type="ECO:0000256" key="11">
    <source>
        <dbReference type="ARBA" id="ARBA00023306"/>
    </source>
</evidence>
<dbReference type="Gene3D" id="3.40.1190.10">
    <property type="entry name" value="Mur-like, catalytic domain"/>
    <property type="match status" value="1"/>
</dbReference>
<dbReference type="UniPathway" id="UPA00219"/>
<dbReference type="SUPFAM" id="SSF53244">
    <property type="entry name" value="MurD-like peptide ligases, peptide-binding domain"/>
    <property type="match status" value="1"/>
</dbReference>
<keyword evidence="9 14" id="KW-0133">Cell shape</keyword>
<evidence type="ECO:0000313" key="19">
    <source>
        <dbReference type="Proteomes" id="UP000563898"/>
    </source>
</evidence>
<evidence type="ECO:0000256" key="14">
    <source>
        <dbReference type="HAMAP-Rule" id="MF_00046"/>
    </source>
</evidence>
<dbReference type="RefSeq" id="WP_006370502.1">
    <property type="nucleotide sequence ID" value="NZ_JAAXPC010000010.1"/>
</dbReference>
<dbReference type="InterPro" id="IPR005758">
    <property type="entry name" value="UDP-N-AcMur_Ala_ligase_MurC"/>
</dbReference>
<dbReference type="InterPro" id="IPR013221">
    <property type="entry name" value="Mur_ligase_cen"/>
</dbReference>
<keyword evidence="12 14" id="KW-0961">Cell wall biogenesis/degradation</keyword>
<keyword evidence="6 14" id="KW-0132">Cell division</keyword>
<keyword evidence="4 14" id="KW-0963">Cytoplasm</keyword>
<organism evidence="18 19">
    <name type="scientific">Gordonia polyisoprenivorans</name>
    <dbReference type="NCBI Taxonomy" id="84595"/>
    <lineage>
        <taxon>Bacteria</taxon>
        <taxon>Bacillati</taxon>
        <taxon>Actinomycetota</taxon>
        <taxon>Actinomycetes</taxon>
        <taxon>Mycobacteriales</taxon>
        <taxon>Gordoniaceae</taxon>
        <taxon>Gordonia</taxon>
    </lineage>
</organism>
<gene>
    <name evidence="14" type="primary">murC</name>
    <name evidence="18" type="ORF">HGA05_17850</name>
</gene>
<comment type="caution">
    <text evidence="18">The sequence shown here is derived from an EMBL/GenBank/DDBJ whole genome shotgun (WGS) entry which is preliminary data.</text>
</comment>
<dbReference type="SUPFAM" id="SSF53623">
    <property type="entry name" value="MurD-like peptide ligases, catalytic domain"/>
    <property type="match status" value="1"/>
</dbReference>
<evidence type="ECO:0000256" key="3">
    <source>
        <dbReference type="ARBA" id="ARBA00012211"/>
    </source>
</evidence>
<evidence type="ECO:0000259" key="16">
    <source>
        <dbReference type="Pfam" id="PF02875"/>
    </source>
</evidence>
<protein>
    <recommendedName>
        <fullName evidence="3 14">UDP-N-acetylmuramate--L-alanine ligase</fullName>
        <ecNumber evidence="3 14">6.3.2.8</ecNumber>
    </recommendedName>
    <alternativeName>
        <fullName evidence="14">UDP-N-acetylmuramoyl-L-alanine synthetase</fullName>
    </alternativeName>
</protein>
<evidence type="ECO:0000256" key="8">
    <source>
        <dbReference type="ARBA" id="ARBA00022840"/>
    </source>
</evidence>
<dbReference type="InterPro" id="IPR036615">
    <property type="entry name" value="Mur_ligase_C_dom_sf"/>
</dbReference>
<feature type="domain" description="Mur ligase N-terminal catalytic" evidence="15">
    <location>
        <begin position="20"/>
        <end position="122"/>
    </location>
</feature>
<comment type="catalytic activity">
    <reaction evidence="13 14">
        <text>UDP-N-acetyl-alpha-D-muramate + L-alanine + ATP = UDP-N-acetyl-alpha-D-muramoyl-L-alanine + ADP + phosphate + H(+)</text>
        <dbReference type="Rhea" id="RHEA:23372"/>
        <dbReference type="ChEBI" id="CHEBI:15378"/>
        <dbReference type="ChEBI" id="CHEBI:30616"/>
        <dbReference type="ChEBI" id="CHEBI:43474"/>
        <dbReference type="ChEBI" id="CHEBI:57972"/>
        <dbReference type="ChEBI" id="CHEBI:70757"/>
        <dbReference type="ChEBI" id="CHEBI:83898"/>
        <dbReference type="ChEBI" id="CHEBI:456216"/>
        <dbReference type="EC" id="6.3.2.8"/>
    </reaction>
</comment>
<evidence type="ECO:0000256" key="5">
    <source>
        <dbReference type="ARBA" id="ARBA00022598"/>
    </source>
</evidence>
<evidence type="ECO:0000256" key="1">
    <source>
        <dbReference type="ARBA" id="ARBA00004496"/>
    </source>
</evidence>
<dbReference type="Pfam" id="PF01225">
    <property type="entry name" value="Mur_ligase"/>
    <property type="match status" value="1"/>
</dbReference>
<evidence type="ECO:0000256" key="9">
    <source>
        <dbReference type="ARBA" id="ARBA00022960"/>
    </source>
</evidence>
<comment type="function">
    <text evidence="14">Cell wall formation.</text>
</comment>
<dbReference type="GO" id="GO:0005524">
    <property type="term" value="F:ATP binding"/>
    <property type="evidence" value="ECO:0007669"/>
    <property type="project" value="UniProtKB-UniRule"/>
</dbReference>
<sequence>MTGDVSGSAVGELPDHLRRVHMVGIGGAGMSGLARILLARGSQVSGSDAKSSRGILALRTRGALIQVGHDPSALDQIPGGPSVVVTTHAAIPKTNPELVAARSRRIPILLRPHVLAELMVGYRSVLIAGTHGKTSTTSMTVVALQHCGLDPSFAIGGELNESGTNAHHGSGSVFVAEADESDGSLLEYVPDIVVVTNIEVDHLDFFGTVERYVAVFDEFVARIKPGGSLVVCLDDPGACALARRHAASLTQRGVSVLGYGAPEVEVPDGVRVVATMTSWTPTAAGSEIGVRFGAPVVDPGAAVDSSADRSVALTIPGIHMARNAIAAIVAATRAGGDLSAVIAGIEAFAGVRRRFEFKGRVSIDDGGVEGGGVDDDSAGHGSAAGGVVEVFDDYAHHPTEVTAVLTAARAMVDGDDSGRRRRVVAVFQPHLYSRTEEFADEFAAALDLADAVVVADVYGAREQPVPGVSGRMIVERMTRAAHFEPDLSALATTVAGLVRPGDVVLTLGAGDITMQGPEILAALAHRASGGDRGAGAGGTGGGER</sequence>
<dbReference type="InterPro" id="IPR000713">
    <property type="entry name" value="Mur_ligase_N"/>
</dbReference>
<dbReference type="EMBL" id="JAAXPC010000010">
    <property type="protein sequence ID" value="NKY03438.1"/>
    <property type="molecule type" value="Genomic_DNA"/>
</dbReference>
<dbReference type="Pfam" id="PF08245">
    <property type="entry name" value="Mur_ligase_M"/>
    <property type="match status" value="1"/>
</dbReference>
<keyword evidence="5 14" id="KW-0436">Ligase</keyword>
<dbReference type="NCBIfam" id="TIGR01082">
    <property type="entry name" value="murC"/>
    <property type="match status" value="1"/>
</dbReference>
<feature type="domain" description="Mur ligase C-terminal" evidence="16">
    <location>
        <begin position="388"/>
        <end position="510"/>
    </location>
</feature>
<reference evidence="18 19" key="1">
    <citation type="submission" date="2020-04" db="EMBL/GenBank/DDBJ databases">
        <title>MicrobeNet Type strains.</title>
        <authorList>
            <person name="Nicholson A.C."/>
        </authorList>
    </citation>
    <scope>NUCLEOTIDE SEQUENCE [LARGE SCALE GENOMIC DNA]</scope>
    <source>
        <strain evidence="18 19">ATCC BAA-14</strain>
    </source>
</reference>
<dbReference type="PANTHER" id="PTHR43445:SF3">
    <property type="entry name" value="UDP-N-ACETYLMURAMATE--L-ALANINE LIGASE"/>
    <property type="match status" value="1"/>
</dbReference>
<dbReference type="GO" id="GO:0071555">
    <property type="term" value="P:cell wall organization"/>
    <property type="evidence" value="ECO:0007669"/>
    <property type="project" value="UniProtKB-KW"/>
</dbReference>
<dbReference type="InterPro" id="IPR036565">
    <property type="entry name" value="Mur-like_cat_sf"/>
</dbReference>
<feature type="binding site" evidence="14">
    <location>
        <begin position="129"/>
        <end position="135"/>
    </location>
    <ligand>
        <name>ATP</name>
        <dbReference type="ChEBI" id="CHEBI:30616"/>
    </ligand>
</feature>
<comment type="pathway">
    <text evidence="2 14">Cell wall biogenesis; peptidoglycan biosynthesis.</text>
</comment>
<evidence type="ECO:0000256" key="6">
    <source>
        <dbReference type="ARBA" id="ARBA00022618"/>
    </source>
</evidence>
<evidence type="ECO:0000256" key="4">
    <source>
        <dbReference type="ARBA" id="ARBA00022490"/>
    </source>
</evidence>
<name>A0A846WP65_9ACTN</name>
<dbReference type="GO" id="GO:0009252">
    <property type="term" value="P:peptidoglycan biosynthetic process"/>
    <property type="evidence" value="ECO:0007669"/>
    <property type="project" value="UniProtKB-UniRule"/>
</dbReference>
<dbReference type="GO" id="GO:0005737">
    <property type="term" value="C:cytoplasm"/>
    <property type="evidence" value="ECO:0007669"/>
    <property type="project" value="UniProtKB-SubCell"/>
</dbReference>
<comment type="subcellular location">
    <subcellularLocation>
        <location evidence="1 14">Cytoplasm</location>
    </subcellularLocation>
</comment>
<dbReference type="GO" id="GO:0008360">
    <property type="term" value="P:regulation of cell shape"/>
    <property type="evidence" value="ECO:0007669"/>
    <property type="project" value="UniProtKB-KW"/>
</dbReference>
<comment type="similarity">
    <text evidence="14">Belongs to the MurCDEF family.</text>
</comment>
<evidence type="ECO:0000256" key="7">
    <source>
        <dbReference type="ARBA" id="ARBA00022741"/>
    </source>
</evidence>
<evidence type="ECO:0000259" key="15">
    <source>
        <dbReference type="Pfam" id="PF01225"/>
    </source>
</evidence>
<evidence type="ECO:0000256" key="10">
    <source>
        <dbReference type="ARBA" id="ARBA00022984"/>
    </source>
</evidence>
<dbReference type="Pfam" id="PF02875">
    <property type="entry name" value="Mur_ligase_C"/>
    <property type="match status" value="1"/>
</dbReference>
<evidence type="ECO:0000256" key="2">
    <source>
        <dbReference type="ARBA" id="ARBA00004752"/>
    </source>
</evidence>
<dbReference type="GO" id="GO:0051301">
    <property type="term" value="P:cell division"/>
    <property type="evidence" value="ECO:0007669"/>
    <property type="project" value="UniProtKB-KW"/>
</dbReference>
<evidence type="ECO:0000256" key="12">
    <source>
        <dbReference type="ARBA" id="ARBA00023316"/>
    </source>
</evidence>
<dbReference type="Gene3D" id="3.90.190.20">
    <property type="entry name" value="Mur ligase, C-terminal domain"/>
    <property type="match status" value="1"/>
</dbReference>
<keyword evidence="7 14" id="KW-0547">Nucleotide-binding</keyword>
<evidence type="ECO:0000256" key="13">
    <source>
        <dbReference type="ARBA" id="ARBA00047833"/>
    </source>
</evidence>
<dbReference type="PANTHER" id="PTHR43445">
    <property type="entry name" value="UDP-N-ACETYLMURAMATE--L-ALANINE LIGASE-RELATED"/>
    <property type="match status" value="1"/>
</dbReference>
<evidence type="ECO:0000313" key="18">
    <source>
        <dbReference type="EMBL" id="NKY03438.1"/>
    </source>
</evidence>
<dbReference type="Proteomes" id="UP000563898">
    <property type="component" value="Unassembled WGS sequence"/>
</dbReference>
<keyword evidence="8 14" id="KW-0067">ATP-binding</keyword>
<dbReference type="InterPro" id="IPR050061">
    <property type="entry name" value="MurCDEF_pg_biosynth"/>
</dbReference>
<dbReference type="GO" id="GO:0008763">
    <property type="term" value="F:UDP-N-acetylmuramate-L-alanine ligase activity"/>
    <property type="evidence" value="ECO:0007669"/>
    <property type="project" value="UniProtKB-UniRule"/>
</dbReference>
<keyword evidence="11 14" id="KW-0131">Cell cycle</keyword>
<evidence type="ECO:0000259" key="17">
    <source>
        <dbReference type="Pfam" id="PF08245"/>
    </source>
</evidence>
<dbReference type="SUPFAM" id="SSF51984">
    <property type="entry name" value="MurCD N-terminal domain"/>
    <property type="match status" value="1"/>
</dbReference>
<dbReference type="EC" id="6.3.2.8" evidence="3 14"/>
<dbReference type="Gene3D" id="3.40.50.720">
    <property type="entry name" value="NAD(P)-binding Rossmann-like Domain"/>
    <property type="match status" value="1"/>
</dbReference>
<keyword evidence="10 14" id="KW-0573">Peptidoglycan synthesis</keyword>